<protein>
    <submittedName>
        <fullName evidence="2">Uncharacterized protein</fullName>
    </submittedName>
</protein>
<evidence type="ECO:0000313" key="3">
    <source>
        <dbReference type="Proteomes" id="UP000070544"/>
    </source>
</evidence>
<feature type="compositionally biased region" description="Low complexity" evidence="1">
    <location>
        <begin position="275"/>
        <end position="284"/>
    </location>
</feature>
<name>A0A139A665_GONPJ</name>
<feature type="compositionally biased region" description="Polar residues" evidence="1">
    <location>
        <begin position="49"/>
        <end position="59"/>
    </location>
</feature>
<proteinExistence type="predicted"/>
<dbReference type="Proteomes" id="UP000070544">
    <property type="component" value="Unassembled WGS sequence"/>
</dbReference>
<feature type="compositionally biased region" description="Acidic residues" evidence="1">
    <location>
        <begin position="86"/>
        <end position="96"/>
    </location>
</feature>
<sequence>MSPDFQSPHSHNTLLPFLDGISFSATSVLLGDVGDPLSWWGGPDLESSVDTPYSANTSLDAPVEDEASWDDWLPPLPMSDGQQAEADMDQPIEDTSEVQAGAPPRKKRRKNHAHPPPTLTPLPPRLPTLAPHPLLISLPRPHARPSPLLEHLAHRSLVTGPKADAISIVASSRARKRSASLRPLVAQLMSLDVVQALESRMSGREGGQGVELGYTRHQSFAKRGGEAGEGPAATESASSDEAMDEDSTTRDATYFHLRTSRALLLSSLRRSIRASSRSGVPRSIRGGRRRGKDKGRVKSEEVEKMVRRTVWLEGVGEDD</sequence>
<feature type="region of interest" description="Disordered" evidence="1">
    <location>
        <begin position="221"/>
        <end position="251"/>
    </location>
</feature>
<feature type="compositionally biased region" description="Pro residues" evidence="1">
    <location>
        <begin position="114"/>
        <end position="126"/>
    </location>
</feature>
<feature type="compositionally biased region" description="Low complexity" evidence="1">
    <location>
        <begin position="229"/>
        <end position="240"/>
    </location>
</feature>
<feature type="region of interest" description="Disordered" evidence="1">
    <location>
        <begin position="275"/>
        <end position="301"/>
    </location>
</feature>
<keyword evidence="3" id="KW-1185">Reference proteome</keyword>
<dbReference type="EMBL" id="KQ965789">
    <property type="protein sequence ID" value="KXS12296.1"/>
    <property type="molecule type" value="Genomic_DNA"/>
</dbReference>
<accession>A0A139A665</accession>
<evidence type="ECO:0000313" key="2">
    <source>
        <dbReference type="EMBL" id="KXS12296.1"/>
    </source>
</evidence>
<organism evidence="2 3">
    <name type="scientific">Gonapodya prolifera (strain JEL478)</name>
    <name type="common">Monoblepharis prolifera</name>
    <dbReference type="NCBI Taxonomy" id="1344416"/>
    <lineage>
        <taxon>Eukaryota</taxon>
        <taxon>Fungi</taxon>
        <taxon>Fungi incertae sedis</taxon>
        <taxon>Chytridiomycota</taxon>
        <taxon>Chytridiomycota incertae sedis</taxon>
        <taxon>Monoblepharidomycetes</taxon>
        <taxon>Monoblepharidales</taxon>
        <taxon>Gonapodyaceae</taxon>
        <taxon>Gonapodya</taxon>
    </lineage>
</organism>
<gene>
    <name evidence="2" type="ORF">M427DRAFT_72109</name>
</gene>
<dbReference type="AlphaFoldDB" id="A0A139A665"/>
<feature type="region of interest" description="Disordered" evidence="1">
    <location>
        <begin position="49"/>
        <end position="126"/>
    </location>
</feature>
<feature type="compositionally biased region" description="Basic residues" evidence="1">
    <location>
        <begin position="104"/>
        <end position="113"/>
    </location>
</feature>
<reference evidence="2 3" key="1">
    <citation type="journal article" date="2015" name="Genome Biol. Evol.">
        <title>Phylogenomic analyses indicate that early fungi evolved digesting cell walls of algal ancestors of land plants.</title>
        <authorList>
            <person name="Chang Y."/>
            <person name="Wang S."/>
            <person name="Sekimoto S."/>
            <person name="Aerts A.L."/>
            <person name="Choi C."/>
            <person name="Clum A."/>
            <person name="LaButti K.M."/>
            <person name="Lindquist E.A."/>
            <person name="Yee Ngan C."/>
            <person name="Ohm R.A."/>
            <person name="Salamov A.A."/>
            <person name="Grigoriev I.V."/>
            <person name="Spatafora J.W."/>
            <person name="Berbee M.L."/>
        </authorList>
    </citation>
    <scope>NUCLEOTIDE SEQUENCE [LARGE SCALE GENOMIC DNA]</scope>
    <source>
        <strain evidence="2 3">JEL478</strain>
    </source>
</reference>
<evidence type="ECO:0000256" key="1">
    <source>
        <dbReference type="SAM" id="MobiDB-lite"/>
    </source>
</evidence>